<dbReference type="EMBL" id="NCKW01005662">
    <property type="protein sequence ID" value="POM72561.1"/>
    <property type="molecule type" value="Genomic_DNA"/>
</dbReference>
<protein>
    <submittedName>
        <fullName evidence="1">Uncharacterized protein</fullName>
    </submittedName>
</protein>
<gene>
    <name evidence="1" type="ORF">PHPALM_10700</name>
</gene>
<keyword evidence="2" id="KW-1185">Reference proteome</keyword>
<dbReference type="Proteomes" id="UP000237271">
    <property type="component" value="Unassembled WGS sequence"/>
</dbReference>
<dbReference type="AlphaFoldDB" id="A0A2P4Y431"/>
<evidence type="ECO:0000313" key="2">
    <source>
        <dbReference type="Proteomes" id="UP000237271"/>
    </source>
</evidence>
<sequence>MGNTRSTAGRDCEWKGPFSDEEYACLENKFKEAIVEAPSEAAAAANLQTWLELPLPAASEDLSAPCRQLGAAFYRLCVETNEDREAGKSGKLQMVNFAQGVAQCVRASSQSICRSLFKLFTAHAPTNAMTEQELSQLMFACLVMAEGAEVEDVGQMVHVAKALARAAMPPSAESTKTSSDDFVRWIGAQFPLLYTIFMSWMVRKSFKSLTKPSFEAPQLSHKSGILSRYCITLFTFSCGLLV</sequence>
<accession>A0A2P4Y431</accession>
<proteinExistence type="predicted"/>
<organism evidence="1 2">
    <name type="scientific">Phytophthora palmivora</name>
    <dbReference type="NCBI Taxonomy" id="4796"/>
    <lineage>
        <taxon>Eukaryota</taxon>
        <taxon>Sar</taxon>
        <taxon>Stramenopiles</taxon>
        <taxon>Oomycota</taxon>
        <taxon>Peronosporomycetes</taxon>
        <taxon>Peronosporales</taxon>
        <taxon>Peronosporaceae</taxon>
        <taxon>Phytophthora</taxon>
    </lineage>
</organism>
<dbReference type="OrthoDB" id="289228at2759"/>
<evidence type="ECO:0000313" key="1">
    <source>
        <dbReference type="EMBL" id="POM72561.1"/>
    </source>
</evidence>
<name>A0A2P4Y431_9STRA</name>
<comment type="caution">
    <text evidence="1">The sequence shown here is derived from an EMBL/GenBank/DDBJ whole genome shotgun (WGS) entry which is preliminary data.</text>
</comment>
<reference evidence="1 2" key="1">
    <citation type="journal article" date="2017" name="Genome Biol. Evol.">
        <title>Phytophthora megakarya and P. palmivora, closely related causal agents of cacao black pod rot, underwent increases in genome sizes and gene numbers by different mechanisms.</title>
        <authorList>
            <person name="Ali S.S."/>
            <person name="Shao J."/>
            <person name="Lary D.J."/>
            <person name="Kronmiller B."/>
            <person name="Shen D."/>
            <person name="Strem M.D."/>
            <person name="Amoako-Attah I."/>
            <person name="Akrofi A.Y."/>
            <person name="Begoude B.A."/>
            <person name="Ten Hoopen G.M."/>
            <person name="Coulibaly K."/>
            <person name="Kebe B.I."/>
            <person name="Melnick R.L."/>
            <person name="Guiltinan M.J."/>
            <person name="Tyler B.M."/>
            <person name="Meinhardt L.W."/>
            <person name="Bailey B.A."/>
        </authorList>
    </citation>
    <scope>NUCLEOTIDE SEQUENCE [LARGE SCALE GENOMIC DNA]</scope>
    <source>
        <strain evidence="2">sbr112.9</strain>
    </source>
</reference>